<organism evidence="2 3">
    <name type="scientific">Aplosporella prunicola CBS 121167</name>
    <dbReference type="NCBI Taxonomy" id="1176127"/>
    <lineage>
        <taxon>Eukaryota</taxon>
        <taxon>Fungi</taxon>
        <taxon>Dikarya</taxon>
        <taxon>Ascomycota</taxon>
        <taxon>Pezizomycotina</taxon>
        <taxon>Dothideomycetes</taxon>
        <taxon>Dothideomycetes incertae sedis</taxon>
        <taxon>Botryosphaeriales</taxon>
        <taxon>Aplosporellaceae</taxon>
        <taxon>Aplosporella</taxon>
    </lineage>
</organism>
<reference evidence="2" key="1">
    <citation type="journal article" date="2020" name="Stud. Mycol.">
        <title>101 Dothideomycetes genomes: a test case for predicting lifestyles and emergence of pathogens.</title>
        <authorList>
            <person name="Haridas S."/>
            <person name="Albert R."/>
            <person name="Binder M."/>
            <person name="Bloem J."/>
            <person name="Labutti K."/>
            <person name="Salamov A."/>
            <person name="Andreopoulos B."/>
            <person name="Baker S."/>
            <person name="Barry K."/>
            <person name="Bills G."/>
            <person name="Bluhm B."/>
            <person name="Cannon C."/>
            <person name="Castanera R."/>
            <person name="Culley D."/>
            <person name="Daum C."/>
            <person name="Ezra D."/>
            <person name="Gonzalez J."/>
            <person name="Henrissat B."/>
            <person name="Kuo A."/>
            <person name="Liang C."/>
            <person name="Lipzen A."/>
            <person name="Lutzoni F."/>
            <person name="Magnuson J."/>
            <person name="Mondo S."/>
            <person name="Nolan M."/>
            <person name="Ohm R."/>
            <person name="Pangilinan J."/>
            <person name="Park H.-J."/>
            <person name="Ramirez L."/>
            <person name="Alfaro M."/>
            <person name="Sun H."/>
            <person name="Tritt A."/>
            <person name="Yoshinaga Y."/>
            <person name="Zwiers L.-H."/>
            <person name="Turgeon B."/>
            <person name="Goodwin S."/>
            <person name="Spatafora J."/>
            <person name="Crous P."/>
            <person name="Grigoriev I."/>
        </authorList>
    </citation>
    <scope>NUCLEOTIDE SEQUENCE</scope>
    <source>
        <strain evidence="2">CBS 121167</strain>
    </source>
</reference>
<keyword evidence="1" id="KW-0472">Membrane</keyword>
<sequence length="51" mass="5891">MVYMSPLSTYPCSPFAARIFTLLVIVITLYYIAQHLHESLQSRPNLFENSN</sequence>
<evidence type="ECO:0000313" key="3">
    <source>
        <dbReference type="Proteomes" id="UP000799438"/>
    </source>
</evidence>
<dbReference type="RefSeq" id="XP_033393528.1">
    <property type="nucleotide sequence ID" value="XM_033547360.1"/>
</dbReference>
<evidence type="ECO:0000313" key="2">
    <source>
        <dbReference type="EMBL" id="KAF2137813.1"/>
    </source>
</evidence>
<name>A0A6A6B359_9PEZI</name>
<dbReference type="Proteomes" id="UP000799438">
    <property type="component" value="Unassembled WGS sequence"/>
</dbReference>
<protein>
    <submittedName>
        <fullName evidence="2">Uncharacterized protein</fullName>
    </submittedName>
</protein>
<dbReference type="GeneID" id="54304867"/>
<evidence type="ECO:0000256" key="1">
    <source>
        <dbReference type="SAM" id="Phobius"/>
    </source>
</evidence>
<keyword evidence="1" id="KW-1133">Transmembrane helix</keyword>
<gene>
    <name evidence="2" type="ORF">K452DRAFT_96209</name>
</gene>
<keyword evidence="3" id="KW-1185">Reference proteome</keyword>
<keyword evidence="1" id="KW-0812">Transmembrane</keyword>
<dbReference type="AlphaFoldDB" id="A0A6A6B359"/>
<proteinExistence type="predicted"/>
<feature type="transmembrane region" description="Helical" evidence="1">
    <location>
        <begin position="15"/>
        <end position="33"/>
    </location>
</feature>
<accession>A0A6A6B359</accession>
<dbReference type="EMBL" id="ML995499">
    <property type="protein sequence ID" value="KAF2137813.1"/>
    <property type="molecule type" value="Genomic_DNA"/>
</dbReference>